<feature type="compositionally biased region" description="Acidic residues" evidence="1">
    <location>
        <begin position="64"/>
        <end position="73"/>
    </location>
</feature>
<feature type="compositionally biased region" description="Polar residues" evidence="1">
    <location>
        <begin position="22"/>
        <end position="32"/>
    </location>
</feature>
<dbReference type="OMA" id="EIIACRQ"/>
<feature type="compositionally biased region" description="Basic and acidic residues" evidence="1">
    <location>
        <begin position="1"/>
        <end position="12"/>
    </location>
</feature>
<dbReference type="PANTHER" id="PTHR31327:SF11">
    <property type="entry name" value="PDZ DOMAIN-CONTAINING PROTEIN"/>
    <property type="match status" value="1"/>
</dbReference>
<dbReference type="eggNOG" id="ENOG502TH8U">
    <property type="taxonomic scope" value="Eukaryota"/>
</dbReference>
<feature type="compositionally biased region" description="Basic and acidic residues" evidence="1">
    <location>
        <begin position="458"/>
        <end position="488"/>
    </location>
</feature>
<evidence type="ECO:0000256" key="1">
    <source>
        <dbReference type="SAM" id="MobiDB-lite"/>
    </source>
</evidence>
<dbReference type="EMBL" id="DS268502">
    <property type="protein sequence ID" value="EFP13139.1"/>
    <property type="molecule type" value="Genomic_DNA"/>
</dbReference>
<keyword evidence="3" id="KW-1185">Reference proteome</keyword>
<feature type="compositionally biased region" description="Polar residues" evidence="1">
    <location>
        <begin position="397"/>
        <end position="414"/>
    </location>
</feature>
<feature type="region of interest" description="Disordered" evidence="1">
    <location>
        <begin position="393"/>
        <end position="489"/>
    </location>
</feature>
<reference evidence="2" key="1">
    <citation type="submission" date="2007-07" db="EMBL/GenBank/DDBJ databases">
        <title>PCAP assembly of the Caenorhabditis remanei genome.</title>
        <authorList>
            <consortium name="The Caenorhabditis remanei Sequencing Consortium"/>
            <person name="Wilson R.K."/>
        </authorList>
    </citation>
    <scope>NUCLEOTIDE SEQUENCE [LARGE SCALE GENOMIC DNA]</scope>
    <source>
        <strain evidence="2">PB4641</strain>
    </source>
</reference>
<dbReference type="PANTHER" id="PTHR31327">
    <property type="entry name" value="SPERM MEIOSIS PDZ DOMAIN CONTAINING PROTEINS-RELATED"/>
    <property type="match status" value="1"/>
</dbReference>
<dbReference type="InParanoid" id="E3MZU2"/>
<dbReference type="InterPro" id="IPR040264">
    <property type="entry name" value="T15H9.4-like"/>
</dbReference>
<accession>E3MZU2</accession>
<feature type="compositionally biased region" description="Basic and acidic residues" evidence="1">
    <location>
        <begin position="439"/>
        <end position="450"/>
    </location>
</feature>
<dbReference type="AlphaFoldDB" id="E3MZU2"/>
<dbReference type="HOGENOM" id="CLU_031000_0_0_1"/>
<feature type="region of interest" description="Disordered" evidence="1">
    <location>
        <begin position="1"/>
        <end position="77"/>
    </location>
</feature>
<evidence type="ECO:0000313" key="3">
    <source>
        <dbReference type="Proteomes" id="UP000008281"/>
    </source>
</evidence>
<dbReference type="Proteomes" id="UP000008281">
    <property type="component" value="Unassembled WGS sequence"/>
</dbReference>
<dbReference type="OrthoDB" id="5826329at2759"/>
<dbReference type="FunCoup" id="E3MZU2">
    <property type="interactions" value="478"/>
</dbReference>
<name>E3MZU2_CAERE</name>
<sequence>MSGVENEKENKKQTKSVRKPVNNGSVRKTVSASKLVRSPKYKLKKKASNTENLQNSEQRSENCTLDEAEAADEKEEKTVSIRKAVSIRKTVSSKAIVQVPVPEAPPTHFLPVVIQIDATTWSKFMEHVDINRNLLITFVRRPLMSSFMPGDQITIVDGSPFWTLESLKDYIGDTLLRGRPTVAITVIRAWNLSCLSKEQIDKIAPLPEEKLHYFSVKIYCQNEDAGLMLCSDRKRVLVQHLRAKTPASHVFLVGDQILGVNEEIYETKDKRPLRKQIKKQIEQSAKKNGFAEIIACRQIGARSSPAPSLEAELAEKFPEYAIGVEKGINVEKKREDTVSLPLEADALEISMRELTWLKCYEGRDGFEIPICDRGEDMDLPFTQEEEIEQMELPGLPPQTSSTNVTPSSSITQLAEPTPVPLAKSGSNTSTLPTTTISEKLIDPAKQETSKSEPPVVKPENEKSVVGKVENKENPENKENVEKTDKELENSMDCLPIADTPRKRSLFKKEAEPGDRTVTIKDIPETNKITSDIPEEDEMKKCDARSGMIAYIKNIFK</sequence>
<feature type="compositionally biased region" description="Polar residues" evidence="1">
    <location>
        <begin position="424"/>
        <end position="437"/>
    </location>
</feature>
<evidence type="ECO:0008006" key="4">
    <source>
        <dbReference type="Google" id="ProtNLM"/>
    </source>
</evidence>
<gene>
    <name evidence="2" type="ORF">CRE_07672</name>
</gene>
<protein>
    <recommendedName>
        <fullName evidence="4">PDZ domain-containing protein</fullName>
    </recommendedName>
</protein>
<organism evidence="3">
    <name type="scientific">Caenorhabditis remanei</name>
    <name type="common">Caenorhabditis vulgaris</name>
    <dbReference type="NCBI Taxonomy" id="31234"/>
    <lineage>
        <taxon>Eukaryota</taxon>
        <taxon>Metazoa</taxon>
        <taxon>Ecdysozoa</taxon>
        <taxon>Nematoda</taxon>
        <taxon>Chromadorea</taxon>
        <taxon>Rhabditida</taxon>
        <taxon>Rhabditina</taxon>
        <taxon>Rhabditomorpha</taxon>
        <taxon>Rhabditoidea</taxon>
        <taxon>Rhabditidae</taxon>
        <taxon>Peloderinae</taxon>
        <taxon>Caenorhabditis</taxon>
    </lineage>
</organism>
<proteinExistence type="predicted"/>
<feature type="compositionally biased region" description="Polar residues" evidence="1">
    <location>
        <begin position="49"/>
        <end position="63"/>
    </location>
</feature>
<feature type="compositionally biased region" description="Basic residues" evidence="1">
    <location>
        <begin position="37"/>
        <end position="47"/>
    </location>
</feature>
<evidence type="ECO:0000313" key="2">
    <source>
        <dbReference type="EMBL" id="EFP13139.1"/>
    </source>
</evidence>